<dbReference type="CDD" id="cd11393">
    <property type="entry name" value="bHLH_AtbHLH_like"/>
    <property type="match status" value="1"/>
</dbReference>
<protein>
    <submittedName>
        <fullName evidence="7">Transcription factor basic helix-loop-helix 68</fullName>
    </submittedName>
</protein>
<evidence type="ECO:0000256" key="3">
    <source>
        <dbReference type="ARBA" id="ARBA00023125"/>
    </source>
</evidence>
<organism evidence="7 8">
    <name type="scientific">Cucurbita argyrosperma subsp. sororia</name>
    <dbReference type="NCBI Taxonomy" id="37648"/>
    <lineage>
        <taxon>Eukaryota</taxon>
        <taxon>Viridiplantae</taxon>
        <taxon>Streptophyta</taxon>
        <taxon>Embryophyta</taxon>
        <taxon>Tracheophyta</taxon>
        <taxon>Spermatophyta</taxon>
        <taxon>Magnoliopsida</taxon>
        <taxon>eudicotyledons</taxon>
        <taxon>Gunneridae</taxon>
        <taxon>Pentapetalae</taxon>
        <taxon>rosids</taxon>
        <taxon>fabids</taxon>
        <taxon>Cucurbitales</taxon>
        <taxon>Cucurbitaceae</taxon>
        <taxon>Cucurbiteae</taxon>
        <taxon>Cucurbita</taxon>
    </lineage>
</organism>
<evidence type="ECO:0000256" key="5">
    <source>
        <dbReference type="ARBA" id="ARBA00023242"/>
    </source>
</evidence>
<evidence type="ECO:0000313" key="7">
    <source>
        <dbReference type="EMBL" id="KAG6593472.1"/>
    </source>
</evidence>
<accession>A0AAV6N9N2</accession>
<dbReference type="GO" id="GO:0005634">
    <property type="term" value="C:nucleus"/>
    <property type="evidence" value="ECO:0007669"/>
    <property type="project" value="UniProtKB-SubCell"/>
</dbReference>
<feature type="domain" description="BHLH" evidence="6">
    <location>
        <begin position="150"/>
        <end position="199"/>
    </location>
</feature>
<evidence type="ECO:0000259" key="6">
    <source>
        <dbReference type="PROSITE" id="PS50888"/>
    </source>
</evidence>
<sequence length="272" mass="30270">MMAGNPNWWGMFSPSFSSFAEQPQSWSQLLLGEEERVLNQTQMGHHYQPKKLENWEHQILDHTTTTTTTNPSPPPPPNFVDIVKQEFSNTNKFLNFSSNNTNFPDLTHNQPPAAAAADHLPEVRFSCKSFEQSNHIAPVSGNACKKARIHPPSSSQPPLKVRKEKLVDRITALHQIVSPFGKTDTASVLSEAIGYIRFLQGQIEALSYPYLRSAPKHVRDAGSGGEEMRREEKAVKELRSRGLCLVPVSCTQLVGGDNNGAAYWAPAYGNEF</sequence>
<comment type="subcellular location">
    <subcellularLocation>
        <location evidence="1">Nucleus</location>
    </subcellularLocation>
</comment>
<keyword evidence="8" id="KW-1185">Reference proteome</keyword>
<comment type="caution">
    <text evidence="7">The sequence shown here is derived from an EMBL/GenBank/DDBJ whole genome shotgun (WGS) entry which is preliminary data.</text>
</comment>
<dbReference type="PANTHER" id="PTHR16223:SF53">
    <property type="entry name" value="TRANSCRIPTION FACTOR BHLH68-LIKE"/>
    <property type="match status" value="1"/>
</dbReference>
<dbReference type="PROSITE" id="PS50888">
    <property type="entry name" value="BHLH"/>
    <property type="match status" value="1"/>
</dbReference>
<keyword evidence="4" id="KW-0804">Transcription</keyword>
<dbReference type="AlphaFoldDB" id="A0AAV6N9N2"/>
<dbReference type="EMBL" id="JAGKQH010000008">
    <property type="protein sequence ID" value="KAG6593472.1"/>
    <property type="molecule type" value="Genomic_DNA"/>
</dbReference>
<dbReference type="GO" id="GO:0000981">
    <property type="term" value="F:DNA-binding transcription factor activity, RNA polymerase II-specific"/>
    <property type="evidence" value="ECO:0007669"/>
    <property type="project" value="TreeGrafter"/>
</dbReference>
<dbReference type="InterPro" id="IPR045239">
    <property type="entry name" value="bHLH95_bHLH"/>
</dbReference>
<gene>
    <name evidence="7" type="primary">BHLH68</name>
    <name evidence="7" type="ORF">SDJN03_12948</name>
</gene>
<proteinExistence type="predicted"/>
<dbReference type="Proteomes" id="UP000685013">
    <property type="component" value="Chromosome 8"/>
</dbReference>
<dbReference type="GO" id="GO:0046983">
    <property type="term" value="F:protein dimerization activity"/>
    <property type="evidence" value="ECO:0007669"/>
    <property type="project" value="InterPro"/>
</dbReference>
<evidence type="ECO:0000256" key="4">
    <source>
        <dbReference type="ARBA" id="ARBA00023163"/>
    </source>
</evidence>
<dbReference type="PANTHER" id="PTHR16223">
    <property type="entry name" value="TRANSCRIPTION FACTOR BHLH83-RELATED"/>
    <property type="match status" value="1"/>
</dbReference>
<feature type="non-terminal residue" evidence="7">
    <location>
        <position position="1"/>
    </location>
</feature>
<keyword evidence="2" id="KW-0805">Transcription regulation</keyword>
<dbReference type="InterPro" id="IPR011598">
    <property type="entry name" value="bHLH_dom"/>
</dbReference>
<keyword evidence="3" id="KW-0238">DNA-binding</keyword>
<evidence type="ECO:0000256" key="1">
    <source>
        <dbReference type="ARBA" id="ARBA00004123"/>
    </source>
</evidence>
<dbReference type="InterPro" id="IPR045843">
    <property type="entry name" value="IND-like"/>
</dbReference>
<reference evidence="7 8" key="1">
    <citation type="journal article" date="2021" name="Hortic Res">
        <title>The domestication of Cucurbita argyrosperma as revealed by the genome of its wild relative.</title>
        <authorList>
            <person name="Barrera-Redondo J."/>
            <person name="Sanchez-de la Vega G."/>
            <person name="Aguirre-Liguori J.A."/>
            <person name="Castellanos-Morales G."/>
            <person name="Gutierrez-Guerrero Y.T."/>
            <person name="Aguirre-Dugua X."/>
            <person name="Aguirre-Planter E."/>
            <person name="Tenaillon M.I."/>
            <person name="Lira-Saade R."/>
            <person name="Eguiarte L.E."/>
        </authorList>
    </citation>
    <scope>NUCLEOTIDE SEQUENCE [LARGE SCALE GENOMIC DNA]</scope>
    <source>
        <strain evidence="7">JBR-2021</strain>
    </source>
</reference>
<name>A0AAV6N9N2_9ROSI</name>
<dbReference type="GO" id="GO:0000978">
    <property type="term" value="F:RNA polymerase II cis-regulatory region sequence-specific DNA binding"/>
    <property type="evidence" value="ECO:0007669"/>
    <property type="project" value="TreeGrafter"/>
</dbReference>
<evidence type="ECO:0000256" key="2">
    <source>
        <dbReference type="ARBA" id="ARBA00023015"/>
    </source>
</evidence>
<evidence type="ECO:0000313" key="8">
    <source>
        <dbReference type="Proteomes" id="UP000685013"/>
    </source>
</evidence>
<keyword evidence="5" id="KW-0539">Nucleus</keyword>